<sequence>LLGWMHRKFRENNNETLKDLSIASRRAALTGKLSTDDRQYYPRDVSIGKYLGRAQRDTHFSRPFTRLDAVVEAEEDFEETPTELFHGFLAIGTLGTESTTPTFSISIENIDEKETQVEEDEPELNNDEPVKIISNEAENEIFSGKATHASTGRVNQCSDISLGGQPAVSAEAYGTETGGLVCPEQNCRRSVSVTEQTGGPLSMRQKHRTSLEELLRKTKQTEENCEVGEKQTTGKRVDNSAVHLMKKFLK</sequence>
<dbReference type="Proteomes" id="UP000015453">
    <property type="component" value="Unassembled WGS sequence"/>
</dbReference>
<accession>S8EAH6</accession>
<name>S8EAH6_9LAMI</name>
<comment type="caution">
    <text evidence="2">The sequence shown here is derived from an EMBL/GenBank/DDBJ whole genome shotgun (WGS) entry which is preliminary data.</text>
</comment>
<feature type="non-terminal residue" evidence="2">
    <location>
        <position position="250"/>
    </location>
</feature>
<evidence type="ECO:0000256" key="1">
    <source>
        <dbReference type="SAM" id="Coils"/>
    </source>
</evidence>
<dbReference type="AlphaFoldDB" id="S8EAH6"/>
<feature type="coiled-coil region" evidence="1">
    <location>
        <begin position="204"/>
        <end position="231"/>
    </location>
</feature>
<dbReference type="PANTHER" id="PTHR34959">
    <property type="entry name" value="PROTEIN LAZY 1"/>
    <property type="match status" value="1"/>
</dbReference>
<protein>
    <submittedName>
        <fullName evidence="2">Uncharacterized protein</fullName>
    </submittedName>
</protein>
<proteinExistence type="predicted"/>
<evidence type="ECO:0000313" key="3">
    <source>
        <dbReference type="Proteomes" id="UP000015453"/>
    </source>
</evidence>
<gene>
    <name evidence="2" type="ORF">M569_01914</name>
</gene>
<feature type="non-terminal residue" evidence="2">
    <location>
        <position position="1"/>
    </location>
</feature>
<dbReference type="PANTHER" id="PTHR34959:SF3">
    <property type="entry name" value="PROTEIN LAZY 1"/>
    <property type="match status" value="1"/>
</dbReference>
<dbReference type="InterPro" id="IPR038928">
    <property type="entry name" value="LAZY1"/>
</dbReference>
<reference evidence="2 3" key="1">
    <citation type="journal article" date="2013" name="BMC Genomics">
        <title>The miniature genome of a carnivorous plant Genlisea aurea contains a low number of genes and short non-coding sequences.</title>
        <authorList>
            <person name="Leushkin E.V."/>
            <person name="Sutormin R.A."/>
            <person name="Nabieva E.R."/>
            <person name="Penin A.A."/>
            <person name="Kondrashov A.S."/>
            <person name="Logacheva M.D."/>
        </authorList>
    </citation>
    <scope>NUCLEOTIDE SEQUENCE [LARGE SCALE GENOMIC DNA]</scope>
</reference>
<organism evidence="2 3">
    <name type="scientific">Genlisea aurea</name>
    <dbReference type="NCBI Taxonomy" id="192259"/>
    <lineage>
        <taxon>Eukaryota</taxon>
        <taxon>Viridiplantae</taxon>
        <taxon>Streptophyta</taxon>
        <taxon>Embryophyta</taxon>
        <taxon>Tracheophyta</taxon>
        <taxon>Spermatophyta</taxon>
        <taxon>Magnoliopsida</taxon>
        <taxon>eudicotyledons</taxon>
        <taxon>Gunneridae</taxon>
        <taxon>Pentapetalae</taxon>
        <taxon>asterids</taxon>
        <taxon>lamiids</taxon>
        <taxon>Lamiales</taxon>
        <taxon>Lentibulariaceae</taxon>
        <taxon>Genlisea</taxon>
    </lineage>
</organism>
<dbReference type="GO" id="GO:2000012">
    <property type="term" value="P:regulation of auxin polar transport"/>
    <property type="evidence" value="ECO:0007669"/>
    <property type="project" value="InterPro"/>
</dbReference>
<dbReference type="GO" id="GO:0009630">
    <property type="term" value="P:gravitropism"/>
    <property type="evidence" value="ECO:0007669"/>
    <property type="project" value="InterPro"/>
</dbReference>
<dbReference type="EMBL" id="AUSU01000669">
    <property type="protein sequence ID" value="EPS72843.1"/>
    <property type="molecule type" value="Genomic_DNA"/>
</dbReference>
<evidence type="ECO:0000313" key="2">
    <source>
        <dbReference type="EMBL" id="EPS72843.1"/>
    </source>
</evidence>
<keyword evidence="3" id="KW-1185">Reference proteome</keyword>
<keyword evidence="1" id="KW-0175">Coiled coil</keyword>
<dbReference type="OrthoDB" id="780166at2759"/>